<sequence length="90" mass="9984">MADDKEQIRLLDLALDALEDELKSWTRLGTWKTGVTRLVRNPLRAAPIGAPVDKDAEISFIDVPDSEVNGILTRVAMDKVVTVLRKELLG</sequence>
<evidence type="ECO:0000313" key="3">
    <source>
        <dbReference type="Proteomes" id="UP000063308"/>
    </source>
</evidence>
<dbReference type="AlphaFoldDB" id="A0A0E3VX30"/>
<protein>
    <submittedName>
        <fullName evidence="2">Uncharacterized protein</fullName>
    </submittedName>
</protein>
<feature type="coiled-coil region" evidence="1">
    <location>
        <begin position="1"/>
        <end position="28"/>
    </location>
</feature>
<keyword evidence="1" id="KW-0175">Coiled coil</keyword>
<proteinExistence type="predicted"/>
<evidence type="ECO:0000313" key="2">
    <source>
        <dbReference type="EMBL" id="BAR61945.1"/>
    </source>
</evidence>
<dbReference type="Proteomes" id="UP000063308">
    <property type="component" value="Chromosome"/>
</dbReference>
<reference evidence="2 3" key="1">
    <citation type="submission" date="2014-11" db="EMBL/GenBank/DDBJ databases">
        <title>Symbiosis island explosion on the genome of extra-slow-growing strains of soybean bradyrhizobia with massive insertion sequences.</title>
        <authorList>
            <person name="Iida T."/>
            <person name="Minamisawa K."/>
        </authorList>
    </citation>
    <scope>NUCLEOTIDE SEQUENCE [LARGE SCALE GENOMIC DNA]</scope>
    <source>
        <strain evidence="2 3">NK6</strain>
    </source>
</reference>
<organism evidence="2 3">
    <name type="scientific">Bradyrhizobium diazoefficiens</name>
    <dbReference type="NCBI Taxonomy" id="1355477"/>
    <lineage>
        <taxon>Bacteria</taxon>
        <taxon>Pseudomonadati</taxon>
        <taxon>Pseudomonadota</taxon>
        <taxon>Alphaproteobacteria</taxon>
        <taxon>Hyphomicrobiales</taxon>
        <taxon>Nitrobacteraceae</taxon>
        <taxon>Bradyrhizobium</taxon>
    </lineage>
</organism>
<evidence type="ECO:0000256" key="1">
    <source>
        <dbReference type="SAM" id="Coils"/>
    </source>
</evidence>
<gene>
    <name evidence="2" type="ORF">NK6_8798</name>
</gene>
<accession>A0A0E3VX30</accession>
<name>A0A0E3VX30_9BRAD</name>
<dbReference type="EMBL" id="AP014685">
    <property type="protein sequence ID" value="BAR61945.1"/>
    <property type="molecule type" value="Genomic_DNA"/>
</dbReference>